<name>A0ABQ0U9H0_PSEAF</name>
<keyword evidence="1" id="KW-1133">Transmembrane helix</keyword>
<comment type="caution">
    <text evidence="2">The sequence shown here is derived from an EMBL/GenBank/DDBJ whole genome shotgun (WGS) entry which is preliminary data.</text>
</comment>
<dbReference type="EMBL" id="BJUT01000001">
    <property type="protein sequence ID" value="GEK75055.1"/>
    <property type="molecule type" value="Genomic_DNA"/>
</dbReference>
<gene>
    <name evidence="2" type="ORF">PAT01_03590</name>
</gene>
<keyword evidence="1" id="KW-0812">Transmembrane</keyword>
<dbReference type="Proteomes" id="UP000321189">
    <property type="component" value="Unassembled WGS sequence"/>
</dbReference>
<keyword evidence="1" id="KW-0472">Membrane</keyword>
<accession>A0ABQ0U9H0</accession>
<feature type="transmembrane region" description="Helical" evidence="1">
    <location>
        <begin position="75"/>
        <end position="95"/>
    </location>
</feature>
<feature type="transmembrane region" description="Helical" evidence="1">
    <location>
        <begin position="43"/>
        <end position="63"/>
    </location>
</feature>
<evidence type="ECO:0000313" key="3">
    <source>
        <dbReference type="Proteomes" id="UP000321189"/>
    </source>
</evidence>
<organism evidence="2 3">
    <name type="scientific">Pseudoalteromonas atlantica</name>
    <name type="common">Alteromonas atlantica</name>
    <dbReference type="NCBI Taxonomy" id="288"/>
    <lineage>
        <taxon>Bacteria</taxon>
        <taxon>Pseudomonadati</taxon>
        <taxon>Pseudomonadota</taxon>
        <taxon>Gammaproteobacteria</taxon>
        <taxon>Alteromonadales</taxon>
        <taxon>Pseudoalteromonadaceae</taxon>
        <taxon>Pseudoalteromonas</taxon>
    </lineage>
</organism>
<protein>
    <submittedName>
        <fullName evidence="2">Uncharacterized protein</fullName>
    </submittedName>
</protein>
<evidence type="ECO:0000313" key="2">
    <source>
        <dbReference type="EMBL" id="GEK75055.1"/>
    </source>
</evidence>
<proteinExistence type="predicted"/>
<evidence type="ECO:0000256" key="1">
    <source>
        <dbReference type="SAM" id="Phobius"/>
    </source>
</evidence>
<sequence>MKDSLSKLITNNVENMQPFAQGGNYSLKNTGYWPQKTIGQWTIFYLVNLIVSVLLGLLGIDFFPQPTHQAFHLQTQVLVSAPINMVLISGFRLALWVHDSKRKAQPIEVNKASGCIAPVSGIKPIKATVKAFPKSHVEQGRFHIFTGLQVEYDDNTKQQFNRLSVLQLPELVAWLESTKGVEVTFKTSLIKKVPVWFANTLLLIVATVMAIRLYQLFLT</sequence>
<reference evidence="2 3" key="1">
    <citation type="submission" date="2019-07" db="EMBL/GenBank/DDBJ databases">
        <title>Whole genome shotgun sequence of Pseudoalteromonas atlantica NBRC 103033.</title>
        <authorList>
            <person name="Hosoyama A."/>
            <person name="Uohara A."/>
            <person name="Ohji S."/>
            <person name="Ichikawa N."/>
        </authorList>
    </citation>
    <scope>NUCLEOTIDE SEQUENCE [LARGE SCALE GENOMIC DNA]</scope>
    <source>
        <strain evidence="2 3">NBRC 103033</strain>
    </source>
</reference>
<keyword evidence="3" id="KW-1185">Reference proteome</keyword>
<dbReference type="RefSeq" id="WP_096739597.1">
    <property type="nucleotide sequence ID" value="NZ_BJUT01000001.1"/>
</dbReference>
<feature type="transmembrane region" description="Helical" evidence="1">
    <location>
        <begin position="195"/>
        <end position="214"/>
    </location>
</feature>